<comment type="caution">
    <text evidence="2">The sequence shown here is derived from an EMBL/GenBank/DDBJ whole genome shotgun (WGS) entry which is preliminary data.</text>
</comment>
<protein>
    <submittedName>
        <fullName evidence="2">Neuronal acetylcholine receptor subunit alpha-7-like</fullName>
    </submittedName>
</protein>
<dbReference type="Proteomes" id="UP001201812">
    <property type="component" value="Unassembled WGS sequence"/>
</dbReference>
<accession>A0AAD4MI56</accession>
<keyword evidence="3" id="KW-1185">Reference proteome</keyword>
<evidence type="ECO:0000313" key="3">
    <source>
        <dbReference type="Proteomes" id="UP001201812"/>
    </source>
</evidence>
<feature type="region of interest" description="Disordered" evidence="1">
    <location>
        <begin position="66"/>
        <end position="100"/>
    </location>
</feature>
<keyword evidence="2" id="KW-0675">Receptor</keyword>
<reference evidence="2" key="1">
    <citation type="submission" date="2022-01" db="EMBL/GenBank/DDBJ databases">
        <title>Genome Sequence Resource for Two Populations of Ditylenchus destructor, the Migratory Endoparasitic Phytonematode.</title>
        <authorList>
            <person name="Zhang H."/>
            <person name="Lin R."/>
            <person name="Xie B."/>
        </authorList>
    </citation>
    <scope>NUCLEOTIDE SEQUENCE</scope>
    <source>
        <strain evidence="2">BazhouSP</strain>
    </source>
</reference>
<organism evidence="2 3">
    <name type="scientific">Ditylenchus destructor</name>
    <dbReference type="NCBI Taxonomy" id="166010"/>
    <lineage>
        <taxon>Eukaryota</taxon>
        <taxon>Metazoa</taxon>
        <taxon>Ecdysozoa</taxon>
        <taxon>Nematoda</taxon>
        <taxon>Chromadorea</taxon>
        <taxon>Rhabditida</taxon>
        <taxon>Tylenchina</taxon>
        <taxon>Tylenchomorpha</taxon>
        <taxon>Sphaerularioidea</taxon>
        <taxon>Anguinidae</taxon>
        <taxon>Anguininae</taxon>
        <taxon>Ditylenchus</taxon>
    </lineage>
</organism>
<evidence type="ECO:0000313" key="2">
    <source>
        <dbReference type="EMBL" id="KAI1695441.1"/>
    </source>
</evidence>
<dbReference type="AlphaFoldDB" id="A0AAD4MI56"/>
<gene>
    <name evidence="2" type="ORF">DdX_19576</name>
</gene>
<evidence type="ECO:0000256" key="1">
    <source>
        <dbReference type="SAM" id="MobiDB-lite"/>
    </source>
</evidence>
<dbReference type="EMBL" id="JAKKPZ010000403">
    <property type="protein sequence ID" value="KAI1695441.1"/>
    <property type="molecule type" value="Genomic_DNA"/>
</dbReference>
<sequence>MSHRILKKTVSGEQISMCLDSVVFLSSYVVECGLTINLDGSEDDMIHCFKPHGPVPGGRELLRKAREDSAEVEPLIMEEDPEENKENGATDSEQELVIEE</sequence>
<proteinExistence type="predicted"/>
<name>A0AAD4MI56_9BILA</name>